<feature type="transmembrane region" description="Helical" evidence="1">
    <location>
        <begin position="32"/>
        <end position="51"/>
    </location>
</feature>
<gene>
    <name evidence="3" type="ORF">METZ01_LOCUS265791</name>
</gene>
<name>A0A382JPF2_9ZZZZ</name>
<feature type="non-terminal residue" evidence="3">
    <location>
        <position position="1"/>
    </location>
</feature>
<keyword evidence="1" id="KW-0472">Membrane</keyword>
<organism evidence="3">
    <name type="scientific">marine metagenome</name>
    <dbReference type="NCBI Taxonomy" id="408172"/>
    <lineage>
        <taxon>unclassified sequences</taxon>
        <taxon>metagenomes</taxon>
        <taxon>ecological metagenomes</taxon>
    </lineage>
</organism>
<keyword evidence="1" id="KW-1133">Transmembrane helix</keyword>
<proteinExistence type="predicted"/>
<evidence type="ECO:0000259" key="2">
    <source>
        <dbReference type="Pfam" id="PF16586"/>
    </source>
</evidence>
<protein>
    <recommendedName>
        <fullName evidence="2">DUF5060 domain-containing protein</fullName>
    </recommendedName>
</protein>
<dbReference type="Pfam" id="PF16586">
    <property type="entry name" value="DUF5060"/>
    <property type="match status" value="1"/>
</dbReference>
<keyword evidence="1" id="KW-0812">Transmembrane</keyword>
<feature type="domain" description="DUF5060" evidence="2">
    <location>
        <begin position="69"/>
        <end position="128"/>
    </location>
</feature>
<dbReference type="AlphaFoldDB" id="A0A382JPF2"/>
<dbReference type="Gene3D" id="2.60.40.10">
    <property type="entry name" value="Immunoglobulins"/>
    <property type="match status" value="1"/>
</dbReference>
<dbReference type="EMBL" id="UINC01075091">
    <property type="protein sequence ID" value="SVC12937.1"/>
    <property type="molecule type" value="Genomic_DNA"/>
</dbReference>
<sequence length="137" mass="15986">QAIMFKAWDYFTELTGWNLIGTYRTGTIETTYAWILVPVVISCCFVVVLGAERELPLKKGKLWVPGLKWELKNSLYSGNPFDLVATVTFRHESGMETRETEMFYDGDDIWEFRFLGTRTGRWTFYTASKDPEIQRHP</sequence>
<dbReference type="InterPro" id="IPR032260">
    <property type="entry name" value="DUF5060"/>
</dbReference>
<reference evidence="3" key="1">
    <citation type="submission" date="2018-05" db="EMBL/GenBank/DDBJ databases">
        <authorList>
            <person name="Lanie J.A."/>
            <person name="Ng W.-L."/>
            <person name="Kazmierczak K.M."/>
            <person name="Andrzejewski T.M."/>
            <person name="Davidsen T.M."/>
            <person name="Wayne K.J."/>
            <person name="Tettelin H."/>
            <person name="Glass J.I."/>
            <person name="Rusch D."/>
            <person name="Podicherti R."/>
            <person name="Tsui H.-C.T."/>
            <person name="Winkler M.E."/>
        </authorList>
    </citation>
    <scope>NUCLEOTIDE SEQUENCE</scope>
</reference>
<dbReference type="InterPro" id="IPR013783">
    <property type="entry name" value="Ig-like_fold"/>
</dbReference>
<evidence type="ECO:0000313" key="3">
    <source>
        <dbReference type="EMBL" id="SVC12937.1"/>
    </source>
</evidence>
<evidence type="ECO:0000256" key="1">
    <source>
        <dbReference type="SAM" id="Phobius"/>
    </source>
</evidence>
<accession>A0A382JPF2</accession>